<keyword evidence="1" id="KW-0614">Plasmid</keyword>
<proteinExistence type="predicted"/>
<name>A0AA47JNA1_VIBPH</name>
<reference evidence="1" key="1">
    <citation type="submission" date="2022-12" db="EMBL/GenBank/DDBJ databases">
        <title>Vibrio parahaemolyticus become highly virulent by producing novel Tc toxins.</title>
        <authorList>
            <person name="Yang F."/>
            <person name="You Y."/>
            <person name="Lai Q."/>
            <person name="Xu L."/>
            <person name="Li F."/>
        </authorList>
    </citation>
    <scope>NUCLEOTIDE SEQUENCE</scope>
    <source>
        <strain evidence="1">Vp-HL-202005</strain>
        <plasmid evidence="1">pHLC</plasmid>
    </source>
</reference>
<protein>
    <submittedName>
        <fullName evidence="1">TrbI F-type domain-containing protein</fullName>
    </submittedName>
</protein>
<gene>
    <name evidence="1" type="ORF">O1Q84_27240</name>
</gene>
<sequence length="133" mass="14988">MKRHAALLIALLSIGFILVSTTFVIQTRPPQTVVFDLKGTLDSYQEKLLEAGLSDSEHKKQLAQFDRRLRRILDEYAYTHHLTIVVPGAVISGAPDMTATLQRHVIEEMKRNQQLIEEGRKQAKGSLLPTIGR</sequence>
<dbReference type="AlphaFoldDB" id="A0AA47JNA1"/>
<dbReference type="Proteomes" id="UP001156560">
    <property type="component" value="Plasmid pHLC"/>
</dbReference>
<dbReference type="Pfam" id="PF09677">
    <property type="entry name" value="TrbI_Ftype"/>
    <property type="match status" value="1"/>
</dbReference>
<dbReference type="RefSeq" id="WP_159408239.1">
    <property type="nucleotide sequence ID" value="NZ_CP034292.1"/>
</dbReference>
<geneLocation type="plasmid" evidence="1 2">
    <name>pHLC</name>
</geneLocation>
<dbReference type="EMBL" id="CP114198">
    <property type="protein sequence ID" value="WAT93947.1"/>
    <property type="molecule type" value="Genomic_DNA"/>
</dbReference>
<organism evidence="1 2">
    <name type="scientific">Vibrio parahaemolyticus</name>
    <dbReference type="NCBI Taxonomy" id="670"/>
    <lineage>
        <taxon>Bacteria</taxon>
        <taxon>Pseudomonadati</taxon>
        <taxon>Pseudomonadota</taxon>
        <taxon>Gammaproteobacteria</taxon>
        <taxon>Vibrionales</taxon>
        <taxon>Vibrionaceae</taxon>
        <taxon>Vibrio</taxon>
    </lineage>
</organism>
<evidence type="ECO:0000313" key="2">
    <source>
        <dbReference type="Proteomes" id="UP001156560"/>
    </source>
</evidence>
<accession>A0AA47JNA1</accession>
<evidence type="ECO:0000313" key="1">
    <source>
        <dbReference type="EMBL" id="WAT93947.1"/>
    </source>
</evidence>
<dbReference type="InterPro" id="IPR014115">
    <property type="entry name" value="TrbI_Ftype"/>
</dbReference>